<evidence type="ECO:0000313" key="1">
    <source>
        <dbReference type="EMBL" id="MBC8534755.1"/>
    </source>
</evidence>
<dbReference type="EMBL" id="JACRSN010000022">
    <property type="protein sequence ID" value="MBC8534755.1"/>
    <property type="molecule type" value="Genomic_DNA"/>
</dbReference>
<keyword evidence="2" id="KW-1185">Reference proteome</keyword>
<reference evidence="1" key="1">
    <citation type="submission" date="2020-08" db="EMBL/GenBank/DDBJ databases">
        <title>Genome public.</title>
        <authorList>
            <person name="Liu C."/>
            <person name="Sun Q."/>
        </authorList>
    </citation>
    <scope>NUCLEOTIDE SEQUENCE</scope>
    <source>
        <strain evidence="1">NSJ-40</strain>
    </source>
</reference>
<protein>
    <submittedName>
        <fullName evidence="1">Uncharacterized protein</fullName>
    </submittedName>
</protein>
<dbReference type="Proteomes" id="UP000651482">
    <property type="component" value="Unassembled WGS sequence"/>
</dbReference>
<name>A0A926HTD6_9FIRM</name>
<organism evidence="1 2">
    <name type="scientific">Yeguia hominis</name>
    <dbReference type="NCBI Taxonomy" id="2763662"/>
    <lineage>
        <taxon>Bacteria</taxon>
        <taxon>Bacillati</taxon>
        <taxon>Bacillota</taxon>
        <taxon>Clostridia</taxon>
        <taxon>Eubacteriales</taxon>
        <taxon>Yeguiaceae</taxon>
        <taxon>Yeguia</taxon>
    </lineage>
</organism>
<evidence type="ECO:0000313" key="2">
    <source>
        <dbReference type="Proteomes" id="UP000651482"/>
    </source>
</evidence>
<gene>
    <name evidence="1" type="ORF">IAG03_12315</name>
</gene>
<sequence>MMTIILCGKPSDAAVSSWLIPVLSSYGGVQYFCGGRIGGDREARYLLLDCERLPDSALESGILLFKKSFRFYGEKKAIAGLVPVFSSSHTGAAVFLKGTGLSAITYGMSNKDTISLAGLDDAGASVSIQRTVRALDGTEIEPGDIRVRLKKPHSAEQVLLLSTVLLLCGETPEFRF</sequence>
<dbReference type="RefSeq" id="WP_249320339.1">
    <property type="nucleotide sequence ID" value="NZ_JACRSN010000022.1"/>
</dbReference>
<comment type="caution">
    <text evidence="1">The sequence shown here is derived from an EMBL/GenBank/DDBJ whole genome shotgun (WGS) entry which is preliminary data.</text>
</comment>
<dbReference type="AlphaFoldDB" id="A0A926HTD6"/>
<proteinExistence type="predicted"/>
<accession>A0A926HTD6</accession>